<evidence type="ECO:0000313" key="9">
    <source>
        <dbReference type="Proteomes" id="UP001151760"/>
    </source>
</evidence>
<feature type="domain" description="Protein kinase" evidence="6">
    <location>
        <begin position="733"/>
        <end position="975"/>
    </location>
</feature>
<reference evidence="8" key="1">
    <citation type="journal article" date="2022" name="Int. J. Mol. Sci.">
        <title>Draft Genome of Tanacetum Coccineum: Genomic Comparison of Closely Related Tanacetum-Family Plants.</title>
        <authorList>
            <person name="Yamashiro T."/>
            <person name="Shiraishi A."/>
            <person name="Nakayama K."/>
            <person name="Satake H."/>
        </authorList>
    </citation>
    <scope>NUCLEOTIDE SEQUENCE</scope>
</reference>
<dbReference type="SMART" id="SM00220">
    <property type="entry name" value="S_TKc"/>
    <property type="match status" value="1"/>
</dbReference>
<dbReference type="EMBL" id="BQNB010010242">
    <property type="protein sequence ID" value="GJS74597.1"/>
    <property type="molecule type" value="Genomic_DNA"/>
</dbReference>
<evidence type="ECO:0000256" key="2">
    <source>
        <dbReference type="ARBA" id="ARBA00022741"/>
    </source>
</evidence>
<dbReference type="SUPFAM" id="SSF56112">
    <property type="entry name" value="Protein kinase-like (PK-like)"/>
    <property type="match status" value="1"/>
</dbReference>
<dbReference type="Pfam" id="PF00118">
    <property type="entry name" value="Cpn60_TCP1"/>
    <property type="match status" value="3"/>
</dbReference>
<evidence type="ECO:0000256" key="4">
    <source>
        <dbReference type="ARBA" id="ARBA00023186"/>
    </source>
</evidence>
<evidence type="ECO:0000256" key="1">
    <source>
        <dbReference type="ARBA" id="ARBA00008020"/>
    </source>
</evidence>
<dbReference type="InterPro" id="IPR005162">
    <property type="entry name" value="Retrotrans_gag_dom"/>
</dbReference>
<proteinExistence type="inferred from homology"/>
<dbReference type="InterPro" id="IPR057623">
    <property type="entry name" value="PUB12-19-like_N"/>
</dbReference>
<dbReference type="SUPFAM" id="SSF48592">
    <property type="entry name" value="GroEL equatorial domain-like"/>
    <property type="match status" value="1"/>
</dbReference>
<dbReference type="Gene3D" id="1.20.1440.180">
    <property type="entry name" value="KEN domain"/>
    <property type="match status" value="1"/>
</dbReference>
<dbReference type="SUPFAM" id="SSF54849">
    <property type="entry name" value="GroEL-intermediate domain like"/>
    <property type="match status" value="2"/>
</dbReference>
<dbReference type="InterPro" id="IPR010513">
    <property type="entry name" value="KEN_dom"/>
</dbReference>
<keyword evidence="4" id="KW-0143">Chaperone</keyword>
<dbReference type="InterPro" id="IPR011009">
    <property type="entry name" value="Kinase-like_dom_sf"/>
</dbReference>
<dbReference type="InterPro" id="IPR027410">
    <property type="entry name" value="TCP-1-like_intermed_sf"/>
</dbReference>
<feature type="compositionally biased region" description="Low complexity" evidence="5">
    <location>
        <begin position="1265"/>
        <end position="1278"/>
    </location>
</feature>
<dbReference type="InterPro" id="IPR000719">
    <property type="entry name" value="Prot_kinase_dom"/>
</dbReference>
<keyword evidence="3" id="KW-0067">ATP-binding</keyword>
<dbReference type="Pfam" id="PF25368">
    <property type="entry name" value="PUB10_N"/>
    <property type="match status" value="1"/>
</dbReference>
<evidence type="ECO:0000259" key="6">
    <source>
        <dbReference type="PROSITE" id="PS50011"/>
    </source>
</evidence>
<protein>
    <submittedName>
        <fullName evidence="8">T-complex protein 1 subunit theta</fullName>
    </submittedName>
</protein>
<accession>A0ABQ4YB38</accession>
<evidence type="ECO:0000256" key="5">
    <source>
        <dbReference type="SAM" id="MobiDB-lite"/>
    </source>
</evidence>
<dbReference type="PROSITE" id="PS50011">
    <property type="entry name" value="PROTEIN_KINASE_DOM"/>
    <property type="match status" value="1"/>
</dbReference>
<dbReference type="InterPro" id="IPR027409">
    <property type="entry name" value="GroEL-like_apical_dom_sf"/>
</dbReference>
<dbReference type="InterPro" id="IPR017998">
    <property type="entry name" value="Chaperone_TCP-1"/>
</dbReference>
<dbReference type="Gene3D" id="3.30.260.10">
    <property type="entry name" value="TCP-1-like chaperonin intermediate domain"/>
    <property type="match status" value="1"/>
</dbReference>
<name>A0ABQ4YB38_9ASTR</name>
<evidence type="ECO:0000313" key="8">
    <source>
        <dbReference type="EMBL" id="GJS74597.1"/>
    </source>
</evidence>
<comment type="caution">
    <text evidence="8">The sequence shown here is derived from an EMBL/GenBank/DDBJ whole genome shotgun (WGS) entry which is preliminary data.</text>
</comment>
<dbReference type="Gene3D" id="1.10.560.10">
    <property type="entry name" value="GroEL-like equatorial domain"/>
    <property type="match status" value="2"/>
</dbReference>
<dbReference type="PROSITE" id="PS51392">
    <property type="entry name" value="KEN"/>
    <property type="match status" value="1"/>
</dbReference>
<reference evidence="8" key="2">
    <citation type="submission" date="2022-01" db="EMBL/GenBank/DDBJ databases">
        <authorList>
            <person name="Yamashiro T."/>
            <person name="Shiraishi A."/>
            <person name="Satake H."/>
            <person name="Nakayama K."/>
        </authorList>
    </citation>
    <scope>NUCLEOTIDE SEQUENCE</scope>
</reference>
<keyword evidence="9" id="KW-1185">Reference proteome</keyword>
<feature type="domain" description="KEN" evidence="7">
    <location>
        <begin position="978"/>
        <end position="1095"/>
    </location>
</feature>
<dbReference type="InterPro" id="IPR038357">
    <property type="entry name" value="KEN_sf"/>
</dbReference>
<dbReference type="Pfam" id="PF03732">
    <property type="entry name" value="Retrotrans_gag"/>
    <property type="match status" value="1"/>
</dbReference>
<dbReference type="PANTHER" id="PTHR11353">
    <property type="entry name" value="CHAPERONIN"/>
    <property type="match status" value="1"/>
</dbReference>
<feature type="region of interest" description="Disordered" evidence="5">
    <location>
        <begin position="1253"/>
        <end position="1278"/>
    </location>
</feature>
<sequence length="1411" mass="157484">MAEAEVLDGDMEARVAKLIHCDESMSRVLWLQRSWYGSFRLIRNLVQDVTAFPSIYINLSEIINGYKKASNRLGEIFEALVEEGSETMDVRNKDQVILRMKAPVSSKLYDMEDLLCPLIAGACIQVCPKNPVNFNVDNVRVAKLLGASPSASKTFRGMVLKVDTLVGSTKRIENAKMEEENVLSNARVVRDVAEELIGIIEGNVCISCLRKLKKAFILDKKLLKTCHAGSKIYLILEADAMVTKFHTIYDKLNHAINGFPYKEIGISEEVNEQVELMCTNKLVYKLFLNELVVQHPAAKLLVLAAKEQQKKFGDGANLVVSITGQHLEGAKELITMGLNPSQIINGYKKASNKLGEILEALVEEGSETMDVRNRDQVILRLKAPVSSKLYDMEDILCPLIADACIKVCPKNSVKFNVDNVRVAKLLGASPGASKTFRGMVLKVDTLVGSTKRIENAKVLVIAGGVDTTATETNLIHKLGNYAKTEETKVEELIKESGAKVIVSGAGVGQMALQFCNRNEIMVLKIASQFELDCFCCTTDVVPLLKLGSTLDPSYLGYVDSILVEETPGARMNNSKGLLLTLSILTRDSRIVPGAGATEIEIARLLKEFAFKETRSSDQIAIAKYAESFELIPKTLAQNAYLHVGGIIKTLYADHVAGNVKVGIDLKNEDCKDASTLNIWDLYTIKYQALQYAADAVCNALRVDQEPQSIFDCLMSPALDVSLSDTLMLRSDGEQRQYLLTQGRYCNIVWSGKVSSKDVKDTVLVGEHNLGIDVICIKKGQSDYDDVGKEVGKVRAVSDRNLNVLKVYGVESDQDFYKVSTEHCGRGLREFILSSRNDHKILLKLRRGIVTGFIGLHDKGIFLGNLDISDIFVDEHSNAKISVISEKSVFPLVTSSKGATGNYVNFADNMLLVGRIIFFSYTGVEYKGEDLTKPNSQEYLKPIYDSLEALDLLRKLLDKDSSKRPTAKEVYNHPLFWDPGMNLSFIRDVRARLRKEDPDSDLLIAIENIKPDVFVSRWDTYINGYFLKEMKKHCRYNYSLMRDLIRLIRNDATYNMERSGIETDLCTHFPELVIKLYNVMQKHCGEELPFKNIQYLSLFSNSERISVAKSTANDDLYMCAGRIYSHNRARWFQMLQKANEIPTWDMLASAIEEHFGPSQYDSPRAQLFKLTQTTSAADYYYQFTVMANRVEGLSPEALLDCFLSGLNDHIRRDVIAQDPKSLIRAGNLSRLFDEIPKFASPSTLPKTSIINSSTSTTFLSPPPMQSTLPSLLPKPQTKPLQPIKKLSPAEMQLPRQEKGLCFTCDDKFTWNHKCPNKQMLLMTSTDEPAQPDVNSLPQETTEPHLSINAYHGSNGMATILLFGSINGTTVQVLLDGGSSDNFIQPRVAKHVSLPIEPSKTFRVMVRSGTCWI</sequence>
<dbReference type="InterPro" id="IPR002423">
    <property type="entry name" value="Cpn60/GroEL/TCP-1"/>
</dbReference>
<dbReference type="Gene3D" id="1.10.510.10">
    <property type="entry name" value="Transferase(Phosphotransferase) domain 1"/>
    <property type="match status" value="1"/>
</dbReference>
<keyword evidence="2" id="KW-0547">Nucleotide-binding</keyword>
<evidence type="ECO:0000256" key="3">
    <source>
        <dbReference type="ARBA" id="ARBA00022840"/>
    </source>
</evidence>
<evidence type="ECO:0000259" key="7">
    <source>
        <dbReference type="PROSITE" id="PS51392"/>
    </source>
</evidence>
<comment type="similarity">
    <text evidence="1">Belongs to the TCP-1 chaperonin family.</text>
</comment>
<dbReference type="Pfam" id="PF06479">
    <property type="entry name" value="Ribonuc_2-5A"/>
    <property type="match status" value="1"/>
</dbReference>
<dbReference type="CDD" id="cd00303">
    <property type="entry name" value="retropepsin_like"/>
    <property type="match status" value="1"/>
</dbReference>
<dbReference type="SUPFAM" id="SSF52029">
    <property type="entry name" value="GroEL apical domain-like"/>
    <property type="match status" value="1"/>
</dbReference>
<organism evidence="8 9">
    <name type="scientific">Tanacetum coccineum</name>
    <dbReference type="NCBI Taxonomy" id="301880"/>
    <lineage>
        <taxon>Eukaryota</taxon>
        <taxon>Viridiplantae</taxon>
        <taxon>Streptophyta</taxon>
        <taxon>Embryophyta</taxon>
        <taxon>Tracheophyta</taxon>
        <taxon>Spermatophyta</taxon>
        <taxon>Magnoliopsida</taxon>
        <taxon>eudicotyledons</taxon>
        <taxon>Gunneridae</taxon>
        <taxon>Pentapetalae</taxon>
        <taxon>asterids</taxon>
        <taxon>campanulids</taxon>
        <taxon>Asterales</taxon>
        <taxon>Asteraceae</taxon>
        <taxon>Asteroideae</taxon>
        <taxon>Anthemideae</taxon>
        <taxon>Anthemidinae</taxon>
        <taxon>Tanacetum</taxon>
    </lineage>
</organism>
<dbReference type="InterPro" id="IPR027413">
    <property type="entry name" value="GROEL-like_equatorial_sf"/>
</dbReference>
<gene>
    <name evidence="8" type="ORF">Tco_0707438</name>
</gene>
<dbReference type="Gene3D" id="3.50.7.10">
    <property type="entry name" value="GroEL"/>
    <property type="match status" value="1"/>
</dbReference>
<dbReference type="Proteomes" id="UP001151760">
    <property type="component" value="Unassembled WGS sequence"/>
</dbReference>